<keyword evidence="4" id="KW-0378">Hydrolase</keyword>
<dbReference type="InterPro" id="IPR035979">
    <property type="entry name" value="RBD_domain_sf"/>
</dbReference>
<dbReference type="EC" id="3.4.19.12" evidence="4"/>
<dbReference type="InterPro" id="IPR012677">
    <property type="entry name" value="Nucleotide-bd_a/b_plait_sf"/>
</dbReference>
<feature type="compositionally biased region" description="Basic and acidic residues" evidence="2">
    <location>
        <begin position="534"/>
        <end position="543"/>
    </location>
</feature>
<dbReference type="EMBL" id="JAVRRG010000023">
    <property type="protein sequence ID" value="KAK5096267.1"/>
    <property type="molecule type" value="Genomic_DNA"/>
</dbReference>
<dbReference type="GO" id="GO:0006508">
    <property type="term" value="P:proteolysis"/>
    <property type="evidence" value="ECO:0007669"/>
    <property type="project" value="UniProtKB-KW"/>
</dbReference>
<evidence type="ECO:0000256" key="1">
    <source>
        <dbReference type="PROSITE-ProRule" id="PRU00176"/>
    </source>
</evidence>
<gene>
    <name evidence="4" type="primary">UBP2_1</name>
    <name evidence="4" type="ORF">LTR24_002673</name>
</gene>
<organism evidence="4 5">
    <name type="scientific">Lithohypha guttulata</name>
    <dbReference type="NCBI Taxonomy" id="1690604"/>
    <lineage>
        <taxon>Eukaryota</taxon>
        <taxon>Fungi</taxon>
        <taxon>Dikarya</taxon>
        <taxon>Ascomycota</taxon>
        <taxon>Pezizomycotina</taxon>
        <taxon>Eurotiomycetes</taxon>
        <taxon>Chaetothyriomycetidae</taxon>
        <taxon>Chaetothyriales</taxon>
        <taxon>Trichomeriaceae</taxon>
        <taxon>Lithohypha</taxon>
    </lineage>
</organism>
<dbReference type="Proteomes" id="UP001345013">
    <property type="component" value="Unassembled WGS sequence"/>
</dbReference>
<dbReference type="SUPFAM" id="SSF54928">
    <property type="entry name" value="RNA-binding domain, RBD"/>
    <property type="match status" value="1"/>
</dbReference>
<dbReference type="Pfam" id="PF13446">
    <property type="entry name" value="RPT"/>
    <property type="match status" value="2"/>
</dbReference>
<dbReference type="GO" id="GO:0004843">
    <property type="term" value="F:cysteine-type deubiquitinase activity"/>
    <property type="evidence" value="ECO:0007669"/>
    <property type="project" value="UniProtKB-EC"/>
</dbReference>
<dbReference type="PROSITE" id="PS50102">
    <property type="entry name" value="RRM"/>
    <property type="match status" value="1"/>
</dbReference>
<dbReference type="Gene3D" id="3.30.70.330">
    <property type="match status" value="1"/>
</dbReference>
<evidence type="ECO:0000259" key="3">
    <source>
        <dbReference type="PROSITE" id="PS50102"/>
    </source>
</evidence>
<reference evidence="4 5" key="1">
    <citation type="submission" date="2023-08" db="EMBL/GenBank/DDBJ databases">
        <title>Black Yeasts Isolated from many extreme environments.</title>
        <authorList>
            <person name="Coleine C."/>
            <person name="Stajich J.E."/>
            <person name="Selbmann L."/>
        </authorList>
    </citation>
    <scope>NUCLEOTIDE SEQUENCE [LARGE SCALE GENOMIC DNA]</scope>
    <source>
        <strain evidence="4 5">CCFEE 5885</strain>
    </source>
</reference>
<accession>A0ABR0KI86</accession>
<evidence type="ECO:0000313" key="4">
    <source>
        <dbReference type="EMBL" id="KAK5096267.1"/>
    </source>
</evidence>
<proteinExistence type="predicted"/>
<dbReference type="InterPro" id="IPR025305">
    <property type="entry name" value="UCH_repeat_domain"/>
</dbReference>
<feature type="compositionally biased region" description="Pro residues" evidence="2">
    <location>
        <begin position="675"/>
        <end position="688"/>
    </location>
</feature>
<evidence type="ECO:0000256" key="2">
    <source>
        <dbReference type="SAM" id="MobiDB-lite"/>
    </source>
</evidence>
<comment type="caution">
    <text evidence="4">The sequence shown here is derived from an EMBL/GenBank/DDBJ whole genome shotgun (WGS) entry which is preliminary data.</text>
</comment>
<name>A0ABR0KI86_9EURO</name>
<feature type="region of interest" description="Disordered" evidence="2">
    <location>
        <begin position="670"/>
        <end position="690"/>
    </location>
</feature>
<evidence type="ECO:0000313" key="5">
    <source>
        <dbReference type="Proteomes" id="UP001345013"/>
    </source>
</evidence>
<feature type="region of interest" description="Disordered" evidence="2">
    <location>
        <begin position="15"/>
        <end position="48"/>
    </location>
</feature>
<sequence length="737" mass="81400">MANTYIYTPYGPSPSSYPSSPMLTPRASTINSSRSTSKEPSLAAGLPDTMSILATATPPRYSSSSHESKTETIEKALTEAYEKLGLPVHAAVKDETIIDLYQARAGNDPFQKESLLESIRVIAQHKDQSDVLQDFLKSFSISAYESALVTLGAGLLIDDSGLIWLYKSSAFQSPSDQDRAQKALKLVADHRGSEQLKSFVSTGFQGELQQSNTHSNESTKASADEKYDIILNGIRYVKAVCEATKKSSLPPSIPSEGHQEGTIEGSEADYTGPAFGVQLGTVDEPTPAYGHYTATLIRVIAGDKAYGYFEYYVNKRLLEQLLHHPDSSQLRYAITPSEPTTIEEVNPYYFSSLLDLLHFEGQYPEYVALREIPFNQYLLPNLYVLAIKFRLRGISDELKHVFGKAPCFGQFLSAAEQVYQMGGTGDGFRSFFKAQLKQWLNSPESPWTGQCCDDDWCSCGRSYPEEFLKSAVNILDLGRDILGVFVDREVTRGATYVTHGEDVGEARRECAEAWGWREDGAGVDTQDGTESDADSYHREREAQPEVSEGWPTNNHDVSNEWQTEDNTSSMLDLTDGKTLFVGDVPSWDTFDQLWNCFASHGRVVRVAPILPDHDGWYASTAARIKFATEREANAVLNADHEFVVNGCHLYIDTAYQGDLAVYLATTRVPTRPLTSPEPPSGPAPPMPTPSEIVTKEGVTAIAVKSAIGPWDLDHEGALYFKKGDKITDVVSLLRYCS</sequence>
<dbReference type="SMART" id="SM00360">
    <property type="entry name" value="RRM"/>
    <property type="match status" value="1"/>
</dbReference>
<keyword evidence="1" id="KW-0694">RNA-binding</keyword>
<feature type="compositionally biased region" description="Polar residues" evidence="2">
    <location>
        <begin position="26"/>
        <end position="39"/>
    </location>
</feature>
<feature type="domain" description="RRM" evidence="3">
    <location>
        <begin position="577"/>
        <end position="656"/>
    </location>
</feature>
<feature type="region of interest" description="Disordered" evidence="2">
    <location>
        <begin position="519"/>
        <end position="559"/>
    </location>
</feature>
<dbReference type="InterPro" id="IPR000504">
    <property type="entry name" value="RRM_dom"/>
</dbReference>
<feature type="compositionally biased region" description="Polar residues" evidence="2">
    <location>
        <begin position="550"/>
        <end position="559"/>
    </location>
</feature>
<protein>
    <submittedName>
        <fullName evidence="4">Ubiquitin-specific protease ubp2</fullName>
        <ecNumber evidence="4">3.4.19.12</ecNumber>
    </submittedName>
</protein>
<keyword evidence="5" id="KW-1185">Reference proteome</keyword>
<keyword evidence="4" id="KW-0645">Protease</keyword>